<proteinExistence type="predicted"/>
<evidence type="ECO:0000313" key="13">
    <source>
        <dbReference type="Proteomes" id="UP001085076"/>
    </source>
</evidence>
<dbReference type="SUPFAM" id="SSF53098">
    <property type="entry name" value="Ribonuclease H-like"/>
    <property type="match status" value="1"/>
</dbReference>
<dbReference type="InterPro" id="IPR012337">
    <property type="entry name" value="RNaseH-like_sf"/>
</dbReference>
<dbReference type="PANTHER" id="PTHR13620">
    <property type="entry name" value="3-5 EXONUCLEASE"/>
    <property type="match status" value="1"/>
</dbReference>
<evidence type="ECO:0000256" key="6">
    <source>
        <dbReference type="ARBA" id="ARBA00022842"/>
    </source>
</evidence>
<sequence>MESEASASMPEWDLAAEEELVAIEEAYLAKRKRPNLDQEPGQCSPSHRPKGRRLPDWGSPASEPRSRTNIRNAPGPSDAISNPRNVVWNLAPHVRQVDSKVRHESFTFGGHIVYSRTVPEVEQAAMELLHKIKAKENNMEPVSLGFDIEWKPVFRRGEAPSKAAVMQICMDFTHCYVMHIIHSGIPPILKSLLEDTSSIKVGVCVAGDAAKIWKDYNVSVECLEDLSGLANLKLSVAPRSWSLSSLTEMLTCKELEKPKKIRLGNWEKDFLSKEQLQYAATDAFASWYLYQVLRNFADAKTETNHSEDMNAAESCMIKKI</sequence>
<dbReference type="Proteomes" id="UP001085076">
    <property type="component" value="Miscellaneous, Linkage group lg07"/>
</dbReference>
<dbReference type="InterPro" id="IPR036397">
    <property type="entry name" value="RNaseH_sf"/>
</dbReference>
<name>A0A9D5C734_9LILI</name>
<dbReference type="InterPro" id="IPR051132">
    <property type="entry name" value="3-5_Exonuclease_domain"/>
</dbReference>
<dbReference type="InterPro" id="IPR002562">
    <property type="entry name" value="3'-5'_exonuclease_dom"/>
</dbReference>
<keyword evidence="13" id="KW-1185">Reference proteome</keyword>
<evidence type="ECO:0000256" key="4">
    <source>
        <dbReference type="ARBA" id="ARBA00022801"/>
    </source>
</evidence>
<keyword evidence="3" id="KW-0479">Metal-binding</keyword>
<evidence type="ECO:0000313" key="12">
    <source>
        <dbReference type="EMBL" id="KAJ0967212.1"/>
    </source>
</evidence>
<keyword evidence="4" id="KW-0378">Hydrolase</keyword>
<dbReference type="Pfam" id="PF01612">
    <property type="entry name" value="DNA_pol_A_exo1"/>
    <property type="match status" value="1"/>
</dbReference>
<dbReference type="PANTHER" id="PTHR13620:SF109">
    <property type="entry name" value="3'-5' EXONUCLEASE"/>
    <property type="match status" value="1"/>
</dbReference>
<keyword evidence="6" id="KW-0460">Magnesium</keyword>
<dbReference type="OrthoDB" id="1920326at2759"/>
<gene>
    <name evidence="12" type="ORF">J5N97_024129</name>
</gene>
<dbReference type="CDD" id="cd06141">
    <property type="entry name" value="WRN_exo"/>
    <property type="match status" value="1"/>
</dbReference>
<dbReference type="SMART" id="SM00474">
    <property type="entry name" value="35EXOc"/>
    <property type="match status" value="1"/>
</dbReference>
<evidence type="ECO:0000256" key="7">
    <source>
        <dbReference type="ARBA" id="ARBA00023242"/>
    </source>
</evidence>
<dbReference type="EMBL" id="JAGGNH010000007">
    <property type="protein sequence ID" value="KAJ0967212.1"/>
    <property type="molecule type" value="Genomic_DNA"/>
</dbReference>
<dbReference type="GO" id="GO:0003676">
    <property type="term" value="F:nucleic acid binding"/>
    <property type="evidence" value="ECO:0007669"/>
    <property type="project" value="InterPro"/>
</dbReference>
<evidence type="ECO:0000256" key="1">
    <source>
        <dbReference type="ARBA" id="ARBA00004123"/>
    </source>
</evidence>
<dbReference type="Gene3D" id="3.30.420.10">
    <property type="entry name" value="Ribonuclease H-like superfamily/Ribonuclease H"/>
    <property type="match status" value="1"/>
</dbReference>
<dbReference type="AlphaFoldDB" id="A0A9D5C734"/>
<comment type="subcellular location">
    <subcellularLocation>
        <location evidence="1">Nucleus</location>
    </subcellularLocation>
</comment>
<keyword evidence="7" id="KW-0539">Nucleus</keyword>
<protein>
    <recommendedName>
        <fullName evidence="8">3'-5' exonuclease</fullName>
    </recommendedName>
    <alternativeName>
        <fullName evidence="9">Werner Syndrome-like exonuclease</fullName>
    </alternativeName>
</protein>
<evidence type="ECO:0000256" key="3">
    <source>
        <dbReference type="ARBA" id="ARBA00022723"/>
    </source>
</evidence>
<dbReference type="FunFam" id="3.30.420.10:FF:000114">
    <property type="entry name" value="Werner Syndrome-like exonuclease"/>
    <property type="match status" value="1"/>
</dbReference>
<keyword evidence="5" id="KW-0269">Exonuclease</keyword>
<evidence type="ECO:0000259" key="11">
    <source>
        <dbReference type="SMART" id="SM00474"/>
    </source>
</evidence>
<evidence type="ECO:0000256" key="8">
    <source>
        <dbReference type="ARBA" id="ARBA00040531"/>
    </source>
</evidence>
<dbReference type="GO" id="GO:0006139">
    <property type="term" value="P:nucleobase-containing compound metabolic process"/>
    <property type="evidence" value="ECO:0007669"/>
    <property type="project" value="InterPro"/>
</dbReference>
<evidence type="ECO:0000256" key="5">
    <source>
        <dbReference type="ARBA" id="ARBA00022839"/>
    </source>
</evidence>
<organism evidence="12 13">
    <name type="scientific">Dioscorea zingiberensis</name>
    <dbReference type="NCBI Taxonomy" id="325984"/>
    <lineage>
        <taxon>Eukaryota</taxon>
        <taxon>Viridiplantae</taxon>
        <taxon>Streptophyta</taxon>
        <taxon>Embryophyta</taxon>
        <taxon>Tracheophyta</taxon>
        <taxon>Spermatophyta</taxon>
        <taxon>Magnoliopsida</taxon>
        <taxon>Liliopsida</taxon>
        <taxon>Dioscoreales</taxon>
        <taxon>Dioscoreaceae</taxon>
        <taxon>Dioscorea</taxon>
    </lineage>
</organism>
<reference evidence="12" key="2">
    <citation type="journal article" date="2022" name="Hortic Res">
        <title>The genome of Dioscorea zingiberensis sheds light on the biosynthesis, origin and evolution of the medicinally important diosgenin saponins.</title>
        <authorList>
            <person name="Li Y."/>
            <person name="Tan C."/>
            <person name="Li Z."/>
            <person name="Guo J."/>
            <person name="Li S."/>
            <person name="Chen X."/>
            <person name="Wang C."/>
            <person name="Dai X."/>
            <person name="Yang H."/>
            <person name="Song W."/>
            <person name="Hou L."/>
            <person name="Xu J."/>
            <person name="Tong Z."/>
            <person name="Xu A."/>
            <person name="Yuan X."/>
            <person name="Wang W."/>
            <person name="Yang Q."/>
            <person name="Chen L."/>
            <person name="Sun Z."/>
            <person name="Wang K."/>
            <person name="Pan B."/>
            <person name="Chen J."/>
            <person name="Bao Y."/>
            <person name="Liu F."/>
            <person name="Qi X."/>
            <person name="Gang D.R."/>
            <person name="Wen J."/>
            <person name="Li J."/>
        </authorList>
    </citation>
    <scope>NUCLEOTIDE SEQUENCE</scope>
    <source>
        <strain evidence="12">Dzin_1.0</strain>
    </source>
</reference>
<feature type="domain" description="3'-5' exonuclease" evidence="11">
    <location>
        <begin position="115"/>
        <end position="298"/>
    </location>
</feature>
<feature type="region of interest" description="Disordered" evidence="10">
    <location>
        <begin position="31"/>
        <end position="79"/>
    </location>
</feature>
<keyword evidence="2" id="KW-0540">Nuclease</keyword>
<evidence type="ECO:0000256" key="10">
    <source>
        <dbReference type="SAM" id="MobiDB-lite"/>
    </source>
</evidence>
<evidence type="ECO:0000256" key="2">
    <source>
        <dbReference type="ARBA" id="ARBA00022722"/>
    </source>
</evidence>
<dbReference type="GO" id="GO:0008408">
    <property type="term" value="F:3'-5' exonuclease activity"/>
    <property type="evidence" value="ECO:0007669"/>
    <property type="project" value="InterPro"/>
</dbReference>
<accession>A0A9D5C734</accession>
<dbReference type="GO" id="GO:0046872">
    <property type="term" value="F:metal ion binding"/>
    <property type="evidence" value="ECO:0007669"/>
    <property type="project" value="UniProtKB-KW"/>
</dbReference>
<comment type="caution">
    <text evidence="12">The sequence shown here is derived from an EMBL/GenBank/DDBJ whole genome shotgun (WGS) entry which is preliminary data.</text>
</comment>
<reference evidence="12" key="1">
    <citation type="submission" date="2021-03" db="EMBL/GenBank/DDBJ databases">
        <authorList>
            <person name="Li Z."/>
            <person name="Yang C."/>
        </authorList>
    </citation>
    <scope>NUCLEOTIDE SEQUENCE</scope>
    <source>
        <strain evidence="12">Dzin_1.0</strain>
        <tissue evidence="12">Leaf</tissue>
    </source>
</reference>
<evidence type="ECO:0000256" key="9">
    <source>
        <dbReference type="ARBA" id="ARBA00042761"/>
    </source>
</evidence>
<dbReference type="GO" id="GO:0005634">
    <property type="term" value="C:nucleus"/>
    <property type="evidence" value="ECO:0007669"/>
    <property type="project" value="UniProtKB-SubCell"/>
</dbReference>